<keyword evidence="2" id="KW-1185">Reference proteome</keyword>
<dbReference type="EMBL" id="FQWX01000008">
    <property type="protein sequence ID" value="SHG82343.1"/>
    <property type="molecule type" value="Genomic_DNA"/>
</dbReference>
<dbReference type="AlphaFoldDB" id="A0A1M5N022"/>
<dbReference type="OrthoDB" id="159409at2"/>
<dbReference type="Proteomes" id="UP000243255">
    <property type="component" value="Unassembled WGS sequence"/>
</dbReference>
<sequence length="155" mass="17040">MIDIDIPGRRKYNISNIVFDYNGTLAVDGKMSKTTLDNINKLSELVEIYILTADTYGDVNDYCEGLPVNLKTFPGNNAASHKKEIVASLSGESICIGNGFNDIEMFKISDLSICILGDEGCCSKTIAESDIVAKSINDVFDMLFNKNRIRATLRA</sequence>
<evidence type="ECO:0000313" key="1">
    <source>
        <dbReference type="EMBL" id="SHG82343.1"/>
    </source>
</evidence>
<dbReference type="SUPFAM" id="SSF56784">
    <property type="entry name" value="HAD-like"/>
    <property type="match status" value="1"/>
</dbReference>
<protein>
    <submittedName>
        <fullName evidence="1">Soluble P-type ATPase</fullName>
    </submittedName>
</protein>
<accession>A0A1M5N022</accession>
<dbReference type="InterPro" id="IPR023214">
    <property type="entry name" value="HAD_sf"/>
</dbReference>
<evidence type="ECO:0000313" key="2">
    <source>
        <dbReference type="Proteomes" id="UP000243255"/>
    </source>
</evidence>
<dbReference type="RefSeq" id="WP_073125033.1">
    <property type="nucleotide sequence ID" value="NZ_BAABCH010000002.1"/>
</dbReference>
<proteinExistence type="predicted"/>
<name>A0A1M5N022_9FIRM</name>
<organism evidence="1 2">
    <name type="scientific">Asaccharospora irregularis DSM 2635</name>
    <dbReference type="NCBI Taxonomy" id="1121321"/>
    <lineage>
        <taxon>Bacteria</taxon>
        <taxon>Bacillati</taxon>
        <taxon>Bacillota</taxon>
        <taxon>Clostridia</taxon>
        <taxon>Peptostreptococcales</taxon>
        <taxon>Peptostreptococcaceae</taxon>
        <taxon>Asaccharospora</taxon>
    </lineage>
</organism>
<dbReference type="Gene3D" id="3.40.50.1000">
    <property type="entry name" value="HAD superfamily/HAD-like"/>
    <property type="match status" value="1"/>
</dbReference>
<gene>
    <name evidence="1" type="ORF">SAMN04488530_10869</name>
</gene>
<reference evidence="2" key="1">
    <citation type="submission" date="2016-11" db="EMBL/GenBank/DDBJ databases">
        <authorList>
            <person name="Varghese N."/>
            <person name="Submissions S."/>
        </authorList>
    </citation>
    <scope>NUCLEOTIDE SEQUENCE [LARGE SCALE GENOMIC DNA]</scope>
    <source>
        <strain evidence="2">DSM 2635</strain>
    </source>
</reference>
<dbReference type="InterPro" id="IPR036412">
    <property type="entry name" value="HAD-like_sf"/>
</dbReference>
<dbReference type="STRING" id="1121321.SAMN04488530_10869"/>